<gene>
    <name evidence="2" type="ORF">ACED38_08020</name>
</gene>
<comment type="caution">
    <text evidence="2">The sequence shown here is derived from an EMBL/GenBank/DDBJ whole genome shotgun (WGS) entry which is preliminary data.</text>
</comment>
<accession>A0ABV4M5N4</accession>
<dbReference type="EMBL" id="JBGOOT010000004">
    <property type="protein sequence ID" value="MEZ8194833.1"/>
    <property type="molecule type" value="Genomic_DNA"/>
</dbReference>
<organism evidence="2 3">
    <name type="scientific">Vibrio cortegadensis</name>
    <dbReference type="NCBI Taxonomy" id="1328770"/>
    <lineage>
        <taxon>Bacteria</taxon>
        <taxon>Pseudomonadati</taxon>
        <taxon>Pseudomonadota</taxon>
        <taxon>Gammaproteobacteria</taxon>
        <taxon>Vibrionales</taxon>
        <taxon>Vibrionaceae</taxon>
        <taxon>Vibrio</taxon>
    </lineage>
</organism>
<protein>
    <submittedName>
        <fullName evidence="2">DUF3466 family protein</fullName>
    </submittedName>
</protein>
<proteinExistence type="predicted"/>
<dbReference type="Proteomes" id="UP001569153">
    <property type="component" value="Unassembled WGS sequence"/>
</dbReference>
<dbReference type="InterPro" id="IPR022562">
    <property type="entry name" value="DUF3466"/>
</dbReference>
<evidence type="ECO:0000256" key="1">
    <source>
        <dbReference type="SAM" id="SignalP"/>
    </source>
</evidence>
<feature type="chain" id="PRO_5046318917" evidence="1">
    <location>
        <begin position="26"/>
        <end position="573"/>
    </location>
</feature>
<reference evidence="2 3" key="1">
    <citation type="submission" date="2024-06" db="EMBL/GenBank/DDBJ databases">
        <authorList>
            <person name="Steensen K."/>
            <person name="Seneca J."/>
            <person name="Bartlau N."/>
            <person name="Yu A.X."/>
            <person name="Polz M.F."/>
        </authorList>
    </citation>
    <scope>NUCLEOTIDE SEQUENCE [LARGE SCALE GENOMIC DNA]</scope>
    <source>
        <strain evidence="2 3">FF146</strain>
    </source>
</reference>
<dbReference type="RefSeq" id="WP_371730179.1">
    <property type="nucleotide sequence ID" value="NZ_JBGOOT010000004.1"/>
</dbReference>
<evidence type="ECO:0000313" key="2">
    <source>
        <dbReference type="EMBL" id="MEZ8194833.1"/>
    </source>
</evidence>
<sequence>MNFKSATFKLSAIAATVLAATSANAALYKIVEVAPTGILADQYVEVYGEAIQPSTDGVNCFSSGTDCVNAIAPVSPTLPGNPPSLFFALAGDTRNWAEGVSYREEAPFGMDNSFSYVQEAGDFEDYCDAYLQYNTCKTWASVEWEGYAKELNKEQNALVFVEESADVTPWVNKNFNNVINALTSDGKPVGNQSIIDGTRNQAVAPNALTLTDVPYQSRAWFSDGTYSAGSVSTAVTNDNGAYYASKAAIWNGSKTVELDWAAGGVEKDEDALAQASLRSFYVDADKIIAVGFNNYDDQYMNATVFESTSKDLAAATWTQKPISGVQRTASDSVYLHSTAVDINKNHLILGQAKHYNSGNADSGAYPDKIFVSTYDDSTDGTTTTMLNGTESIFFTGAGGKAGAINNFNEIVGQIDAETNREDGGRARKHRGFIYPYGTQAQGSVSDRQAIFDNKAWWLDDLTNGETDGDLTISEANNAFRVIDATDINDAGVISATAIKCSVAGGYDTTSHNSYCGGGDTQEQIVAVKLIPISGATKGDIHVRSNDQTAVERQGAGLGWLVLTMLGLFSFRRK</sequence>
<evidence type="ECO:0000313" key="3">
    <source>
        <dbReference type="Proteomes" id="UP001569153"/>
    </source>
</evidence>
<feature type="signal peptide" evidence="1">
    <location>
        <begin position="1"/>
        <end position="25"/>
    </location>
</feature>
<dbReference type="Pfam" id="PF11949">
    <property type="entry name" value="DUF3466"/>
    <property type="match status" value="1"/>
</dbReference>
<keyword evidence="3" id="KW-1185">Reference proteome</keyword>
<name>A0ABV4M5N4_9VIBR</name>
<keyword evidence="1" id="KW-0732">Signal</keyword>